<dbReference type="EMBL" id="CP003851">
    <property type="protein sequence ID" value="AFT81218.1"/>
    <property type="molecule type" value="Genomic_DNA"/>
</dbReference>
<dbReference type="Gene3D" id="3.40.109.10">
    <property type="entry name" value="NADH Oxidase"/>
    <property type="match status" value="1"/>
</dbReference>
<dbReference type="AlphaFoldDB" id="K0D8S6"/>
<dbReference type="PANTHER" id="PTHR43425">
    <property type="entry name" value="OXYGEN-INSENSITIVE NADPH NITROREDUCTASE"/>
    <property type="match status" value="1"/>
</dbReference>
<dbReference type="PIRSF" id="PIRSF005426">
    <property type="entry name" value="Frp"/>
    <property type="match status" value="1"/>
</dbReference>
<reference evidence="7 8" key="1">
    <citation type="journal article" date="2012" name="J. Bacteriol.">
        <title>Complete genome sequence of Leuconostoc carnosum strain JB16, isolated from Kimchi.</title>
        <authorList>
            <person name="Jung J.Y."/>
            <person name="Lee S.H."/>
            <person name="Jeon C.O."/>
        </authorList>
    </citation>
    <scope>NUCLEOTIDE SEQUENCE [LARGE SCALE GENOMIC DNA]</scope>
    <source>
        <strain evidence="7 8">JB16</strain>
    </source>
</reference>
<dbReference type="Pfam" id="PF00881">
    <property type="entry name" value="Nitroreductase"/>
    <property type="match status" value="1"/>
</dbReference>
<evidence type="ECO:0000256" key="3">
    <source>
        <dbReference type="ARBA" id="ARBA00022643"/>
    </source>
</evidence>
<keyword evidence="5" id="KW-0521">NADP</keyword>
<feature type="domain" description="Nitroreductase" evidence="6">
    <location>
        <begin position="11"/>
        <end position="167"/>
    </location>
</feature>
<keyword evidence="2 5" id="KW-0285">Flavoprotein</keyword>
<dbReference type="Proteomes" id="UP000006299">
    <property type="component" value="Chromosome"/>
</dbReference>
<organism evidence="7 8">
    <name type="scientific">Leuconostoc carnosum (strain JB16)</name>
    <dbReference type="NCBI Taxonomy" id="1229758"/>
    <lineage>
        <taxon>Bacteria</taxon>
        <taxon>Bacillati</taxon>
        <taxon>Bacillota</taxon>
        <taxon>Bacilli</taxon>
        <taxon>Lactobacillales</taxon>
        <taxon>Lactobacillaceae</taxon>
        <taxon>Leuconostoc</taxon>
    </lineage>
</organism>
<keyword evidence="3 5" id="KW-0288">FMN</keyword>
<evidence type="ECO:0000313" key="8">
    <source>
        <dbReference type="Proteomes" id="UP000006299"/>
    </source>
</evidence>
<dbReference type="InterPro" id="IPR000415">
    <property type="entry name" value="Nitroreductase-like"/>
</dbReference>
<dbReference type="InterPro" id="IPR029479">
    <property type="entry name" value="Nitroreductase"/>
</dbReference>
<keyword evidence="8" id="KW-1185">Reference proteome</keyword>
<sequence>MISNSTIDLLKQHMSIRAFTDEPVSDEMVETIFTAAYAGPNFSNLQPVTFIEITDQQFKADISAQVGMSYIETATRFFVVTVDFNKDLIGLDDETRRQAEARLSNYSMLEGGVVSAGVALARAQVAAESLGLGCVTMAGAVGSFELYEERLHLPKFVKAVMGFSVGYPAQNPGIKPKLSLPGILMTDKYDQKQMEQAVKTYDDVMVKYYDKRGADNSWIRNNAKVLTRQENLTPLSNYPVRKGFNLR</sequence>
<keyword evidence="4 5" id="KW-0560">Oxidoreductase</keyword>
<evidence type="ECO:0000259" key="6">
    <source>
        <dbReference type="Pfam" id="PF00881"/>
    </source>
</evidence>
<dbReference type="GO" id="GO:0016491">
    <property type="term" value="F:oxidoreductase activity"/>
    <property type="evidence" value="ECO:0007669"/>
    <property type="project" value="UniProtKB-UniRule"/>
</dbReference>
<dbReference type="KEGG" id="lcn:C270_01495"/>
<name>K0D8S6_LEUCJ</name>
<accession>K0D8S6</accession>
<evidence type="ECO:0000256" key="5">
    <source>
        <dbReference type="PIRNR" id="PIRNR005426"/>
    </source>
</evidence>
<evidence type="ECO:0000256" key="4">
    <source>
        <dbReference type="ARBA" id="ARBA00023002"/>
    </source>
</evidence>
<dbReference type="eggNOG" id="COG0778">
    <property type="taxonomic scope" value="Bacteria"/>
</dbReference>
<dbReference type="STRING" id="1229758.C270_01495"/>
<dbReference type="PATRIC" id="fig|1229758.3.peg.297"/>
<dbReference type="InterPro" id="IPR016446">
    <property type="entry name" value="Flavin_OxRdtase_Frp"/>
</dbReference>
<evidence type="ECO:0000256" key="2">
    <source>
        <dbReference type="ARBA" id="ARBA00022630"/>
    </source>
</evidence>
<evidence type="ECO:0000256" key="1">
    <source>
        <dbReference type="ARBA" id="ARBA00008366"/>
    </source>
</evidence>
<dbReference type="PANTHER" id="PTHR43425:SF2">
    <property type="entry name" value="OXYGEN-INSENSITIVE NADPH NITROREDUCTASE"/>
    <property type="match status" value="1"/>
</dbReference>
<protein>
    <submittedName>
        <fullName evidence="7">Nitroreductase</fullName>
    </submittedName>
</protein>
<proteinExistence type="inferred from homology"/>
<evidence type="ECO:0000313" key="7">
    <source>
        <dbReference type="EMBL" id="AFT81218.1"/>
    </source>
</evidence>
<dbReference type="SUPFAM" id="SSF55469">
    <property type="entry name" value="FMN-dependent nitroreductase-like"/>
    <property type="match status" value="1"/>
</dbReference>
<comment type="similarity">
    <text evidence="1 5">Belongs to the flavin oxidoreductase frp family.</text>
</comment>
<dbReference type="HOGENOM" id="CLU_070764_0_2_9"/>
<gene>
    <name evidence="7" type="ordered locus">C270_01495</name>
</gene>